<dbReference type="EMBL" id="JABWDY010028025">
    <property type="protein sequence ID" value="KAF5187408.1"/>
    <property type="molecule type" value="Genomic_DNA"/>
</dbReference>
<keyword evidence="2" id="KW-1185">Reference proteome</keyword>
<feature type="non-terminal residue" evidence="1">
    <location>
        <position position="183"/>
    </location>
</feature>
<reference evidence="1 2" key="1">
    <citation type="submission" date="2020-06" db="EMBL/GenBank/DDBJ databases">
        <title>Transcriptomic and genomic resources for Thalictrum thalictroides and T. hernandezii: Facilitating candidate gene discovery in an emerging model plant lineage.</title>
        <authorList>
            <person name="Arias T."/>
            <person name="Riano-Pachon D.M."/>
            <person name="Di Stilio V.S."/>
        </authorList>
    </citation>
    <scope>NUCLEOTIDE SEQUENCE [LARGE SCALE GENOMIC DNA]</scope>
    <source>
        <strain evidence="2">cv. WT478/WT964</strain>
        <tissue evidence="1">Leaves</tissue>
    </source>
</reference>
<evidence type="ECO:0000313" key="2">
    <source>
        <dbReference type="Proteomes" id="UP000554482"/>
    </source>
</evidence>
<gene>
    <name evidence="1" type="ORF">FRX31_023005</name>
</gene>
<sequence length="183" mass="22328">MKEWWEEVHYEGRASYIWWCKIKYLKEKLKIWNREVFGNVEEKIKLKVDQIEVIDRKEETDVLEDGELVERVMLKCELEELVRQKEIKWQQKVKMNWRVNGENMTSYYHKLVNWRRKSNQLQVINIEGEEVMDEEQITQHVVQYYQNLFDDDGSTRPLLNGMEFMSISADECNQMERGINEEE</sequence>
<dbReference type="AlphaFoldDB" id="A0A7J6VS62"/>
<proteinExistence type="predicted"/>
<accession>A0A7J6VS62</accession>
<organism evidence="1 2">
    <name type="scientific">Thalictrum thalictroides</name>
    <name type="common">Rue-anemone</name>
    <name type="synonym">Anemone thalictroides</name>
    <dbReference type="NCBI Taxonomy" id="46969"/>
    <lineage>
        <taxon>Eukaryota</taxon>
        <taxon>Viridiplantae</taxon>
        <taxon>Streptophyta</taxon>
        <taxon>Embryophyta</taxon>
        <taxon>Tracheophyta</taxon>
        <taxon>Spermatophyta</taxon>
        <taxon>Magnoliopsida</taxon>
        <taxon>Ranunculales</taxon>
        <taxon>Ranunculaceae</taxon>
        <taxon>Thalictroideae</taxon>
        <taxon>Thalictrum</taxon>
    </lineage>
</organism>
<comment type="caution">
    <text evidence="1">The sequence shown here is derived from an EMBL/GenBank/DDBJ whole genome shotgun (WGS) entry which is preliminary data.</text>
</comment>
<dbReference type="OrthoDB" id="1433654at2759"/>
<protein>
    <submittedName>
        <fullName evidence="1">Uncharacterized protein</fullName>
    </submittedName>
</protein>
<evidence type="ECO:0000313" key="1">
    <source>
        <dbReference type="EMBL" id="KAF5187408.1"/>
    </source>
</evidence>
<name>A0A7J6VS62_THATH</name>
<dbReference type="Proteomes" id="UP000554482">
    <property type="component" value="Unassembled WGS sequence"/>
</dbReference>